<evidence type="ECO:0000313" key="1">
    <source>
        <dbReference type="EMBL" id="KAF2682880.1"/>
    </source>
</evidence>
<reference evidence="1" key="1">
    <citation type="journal article" date="2020" name="Stud. Mycol.">
        <title>101 Dothideomycetes genomes: a test case for predicting lifestyles and emergence of pathogens.</title>
        <authorList>
            <person name="Haridas S."/>
            <person name="Albert R."/>
            <person name="Binder M."/>
            <person name="Bloem J."/>
            <person name="Labutti K."/>
            <person name="Salamov A."/>
            <person name="Andreopoulos B."/>
            <person name="Baker S."/>
            <person name="Barry K."/>
            <person name="Bills G."/>
            <person name="Bluhm B."/>
            <person name="Cannon C."/>
            <person name="Castanera R."/>
            <person name="Culley D."/>
            <person name="Daum C."/>
            <person name="Ezra D."/>
            <person name="Gonzalez J."/>
            <person name="Henrissat B."/>
            <person name="Kuo A."/>
            <person name="Liang C."/>
            <person name="Lipzen A."/>
            <person name="Lutzoni F."/>
            <person name="Magnuson J."/>
            <person name="Mondo S."/>
            <person name="Nolan M."/>
            <person name="Ohm R."/>
            <person name="Pangilinan J."/>
            <person name="Park H.-J."/>
            <person name="Ramirez L."/>
            <person name="Alfaro M."/>
            <person name="Sun H."/>
            <person name="Tritt A."/>
            <person name="Yoshinaga Y."/>
            <person name="Zwiers L.-H."/>
            <person name="Turgeon B."/>
            <person name="Goodwin S."/>
            <person name="Spatafora J."/>
            <person name="Crous P."/>
            <person name="Grigoriev I."/>
        </authorList>
    </citation>
    <scope>NUCLEOTIDE SEQUENCE</scope>
    <source>
        <strain evidence="1">CBS 122367</strain>
    </source>
</reference>
<dbReference type="EMBL" id="MU005586">
    <property type="protein sequence ID" value="KAF2682880.1"/>
    <property type="molecule type" value="Genomic_DNA"/>
</dbReference>
<dbReference type="AlphaFoldDB" id="A0A6G1IY63"/>
<sequence>MQAMQCSLYAPTRFKAWILVPGAIGGCGITQCVCPSVQRSATLLFYAVCERLDFFNVWPGLAQLNCPFSDIVRLLDPLASGYVDRVRQHVVIAQDCTRVCQLSVSHSKSNALDEGG</sequence>
<name>A0A6G1IY63_9PLEO</name>
<dbReference type="Proteomes" id="UP000799291">
    <property type="component" value="Unassembled WGS sequence"/>
</dbReference>
<keyword evidence="2" id="KW-1185">Reference proteome</keyword>
<gene>
    <name evidence="1" type="ORF">K458DRAFT_56849</name>
</gene>
<evidence type="ECO:0000313" key="2">
    <source>
        <dbReference type="Proteomes" id="UP000799291"/>
    </source>
</evidence>
<proteinExistence type="predicted"/>
<organism evidence="1 2">
    <name type="scientific">Lentithecium fluviatile CBS 122367</name>
    <dbReference type="NCBI Taxonomy" id="1168545"/>
    <lineage>
        <taxon>Eukaryota</taxon>
        <taxon>Fungi</taxon>
        <taxon>Dikarya</taxon>
        <taxon>Ascomycota</taxon>
        <taxon>Pezizomycotina</taxon>
        <taxon>Dothideomycetes</taxon>
        <taxon>Pleosporomycetidae</taxon>
        <taxon>Pleosporales</taxon>
        <taxon>Massarineae</taxon>
        <taxon>Lentitheciaceae</taxon>
        <taxon>Lentithecium</taxon>
    </lineage>
</organism>
<accession>A0A6G1IY63</accession>
<protein>
    <submittedName>
        <fullName evidence="1">Uncharacterized protein</fullName>
    </submittedName>
</protein>